<dbReference type="InterPro" id="IPR035907">
    <property type="entry name" value="Hppk_sf"/>
</dbReference>
<dbReference type="SUPFAM" id="SSF55083">
    <property type="entry name" value="6-hydroxymethyl-7,8-dihydropterin pyrophosphokinase, HPPK"/>
    <property type="match status" value="1"/>
</dbReference>
<evidence type="ECO:0000256" key="7">
    <source>
        <dbReference type="ARBA" id="ARBA00022777"/>
    </source>
</evidence>
<dbReference type="CDD" id="cd00483">
    <property type="entry name" value="HPPK"/>
    <property type="match status" value="1"/>
</dbReference>
<dbReference type="Pfam" id="PF01288">
    <property type="entry name" value="HPPK"/>
    <property type="match status" value="1"/>
</dbReference>
<dbReference type="EMBL" id="CP039393">
    <property type="protein sequence ID" value="QCD36579.1"/>
    <property type="molecule type" value="Genomic_DNA"/>
</dbReference>
<evidence type="ECO:0000256" key="4">
    <source>
        <dbReference type="ARBA" id="ARBA00016218"/>
    </source>
</evidence>
<comment type="pathway">
    <text evidence="1">Cofactor biosynthesis; tetrahydrofolate biosynthesis; 2-amino-4-hydroxy-6-hydroxymethyl-7,8-dihydropteridine diphosphate from 7,8-dihydroneopterin triphosphate: step 4/4.</text>
</comment>
<dbReference type="GO" id="GO:0046656">
    <property type="term" value="P:folic acid biosynthetic process"/>
    <property type="evidence" value="ECO:0007669"/>
    <property type="project" value="UniProtKB-KW"/>
</dbReference>
<keyword evidence="5 14" id="KW-0808">Transferase</keyword>
<organism evidence="14 15">
    <name type="scientific">Muribaculum gordoncarteri</name>
    <dbReference type="NCBI Taxonomy" id="2530390"/>
    <lineage>
        <taxon>Bacteria</taxon>
        <taxon>Pseudomonadati</taxon>
        <taxon>Bacteroidota</taxon>
        <taxon>Bacteroidia</taxon>
        <taxon>Bacteroidales</taxon>
        <taxon>Muribaculaceae</taxon>
        <taxon>Muribaculum</taxon>
    </lineage>
</organism>
<dbReference type="GO" id="GO:0005524">
    <property type="term" value="F:ATP binding"/>
    <property type="evidence" value="ECO:0007669"/>
    <property type="project" value="UniProtKB-KW"/>
</dbReference>
<evidence type="ECO:0000259" key="13">
    <source>
        <dbReference type="Pfam" id="PF01288"/>
    </source>
</evidence>
<keyword evidence="15" id="KW-1185">Reference proteome</keyword>
<dbReference type="UniPathway" id="UPA00077">
    <property type="reaction ID" value="UER00155"/>
</dbReference>
<keyword evidence="8" id="KW-0067">ATP-binding</keyword>
<evidence type="ECO:0000313" key="15">
    <source>
        <dbReference type="Proteomes" id="UP000297031"/>
    </source>
</evidence>
<comment type="function">
    <text evidence="10">Catalyzes the transfer of pyrophosphate from adenosine triphosphate (ATP) to 6-hydroxymethyl-7,8-dihydropterin, an enzymatic step in folate biosynthesis pathway.</text>
</comment>
<evidence type="ECO:0000256" key="6">
    <source>
        <dbReference type="ARBA" id="ARBA00022741"/>
    </source>
</evidence>
<evidence type="ECO:0000256" key="8">
    <source>
        <dbReference type="ARBA" id="ARBA00022840"/>
    </source>
</evidence>
<dbReference type="KEGG" id="mgod:E7746_12160"/>
<evidence type="ECO:0000313" key="14">
    <source>
        <dbReference type="EMBL" id="QCD36579.1"/>
    </source>
</evidence>
<dbReference type="InterPro" id="IPR000550">
    <property type="entry name" value="Hppk"/>
</dbReference>
<dbReference type="PANTHER" id="PTHR43071:SF1">
    <property type="entry name" value="2-AMINO-4-HYDROXY-6-HYDROXYMETHYLDIHYDROPTERIDINE PYROPHOSPHOKINASE"/>
    <property type="match status" value="1"/>
</dbReference>
<keyword evidence="9" id="KW-0289">Folate biosynthesis</keyword>
<dbReference type="OrthoDB" id="9808041at2"/>
<comment type="similarity">
    <text evidence="2">Belongs to the HPPK family.</text>
</comment>
<name>A0A4P7VQL1_9BACT</name>
<evidence type="ECO:0000256" key="1">
    <source>
        <dbReference type="ARBA" id="ARBA00005051"/>
    </source>
</evidence>
<evidence type="ECO:0000256" key="2">
    <source>
        <dbReference type="ARBA" id="ARBA00005810"/>
    </source>
</evidence>
<keyword evidence="6" id="KW-0547">Nucleotide-binding</keyword>
<dbReference type="AlphaFoldDB" id="A0A4P7VQL1"/>
<reference evidence="14 15" key="1">
    <citation type="submission" date="2019-02" db="EMBL/GenBank/DDBJ databases">
        <title>Isolation and identification of novel species under the genus Muribaculum.</title>
        <authorList>
            <person name="Miyake S."/>
            <person name="Ding Y."/>
            <person name="Low A."/>
            <person name="Soh M."/>
            <person name="Seedorf H."/>
        </authorList>
    </citation>
    <scope>NUCLEOTIDE SEQUENCE [LARGE SCALE GENOMIC DNA]</scope>
    <source>
        <strain evidence="14 15">TLL-A4</strain>
    </source>
</reference>
<dbReference type="GO" id="GO:0016301">
    <property type="term" value="F:kinase activity"/>
    <property type="evidence" value="ECO:0007669"/>
    <property type="project" value="UniProtKB-KW"/>
</dbReference>
<evidence type="ECO:0000256" key="11">
    <source>
        <dbReference type="ARBA" id="ARBA00029766"/>
    </source>
</evidence>
<dbReference type="GO" id="GO:0046654">
    <property type="term" value="P:tetrahydrofolate biosynthetic process"/>
    <property type="evidence" value="ECO:0007669"/>
    <property type="project" value="UniProtKB-UniPathway"/>
</dbReference>
<sequence>MLHKVYINIGSNQGDRETAIGRAVALIEHLCGSPARRSPIIESDPWGYKSSNRFMNMGIVIMTSMPPEKMLKSLLDIEKSISSASHRDGSGNYVDRIIDIDLIAYDDLIIDSESLTLPHPRMHLREFVLRPLALLWPDWRHPILDLTAQELLDSMTSL</sequence>
<evidence type="ECO:0000256" key="9">
    <source>
        <dbReference type="ARBA" id="ARBA00022909"/>
    </source>
</evidence>
<accession>A0A4P7VQL1</accession>
<dbReference type="PANTHER" id="PTHR43071">
    <property type="entry name" value="2-AMINO-4-HYDROXY-6-HYDROXYMETHYLDIHYDROPTERIDINE PYROPHOSPHOKINASE"/>
    <property type="match status" value="1"/>
</dbReference>
<proteinExistence type="inferred from homology"/>
<evidence type="ECO:0000256" key="12">
    <source>
        <dbReference type="ARBA" id="ARBA00033413"/>
    </source>
</evidence>
<dbReference type="GO" id="GO:0003848">
    <property type="term" value="F:2-amino-4-hydroxy-6-hydroxymethyldihydropteridine diphosphokinase activity"/>
    <property type="evidence" value="ECO:0007669"/>
    <property type="project" value="UniProtKB-EC"/>
</dbReference>
<evidence type="ECO:0000256" key="10">
    <source>
        <dbReference type="ARBA" id="ARBA00029409"/>
    </source>
</evidence>
<dbReference type="EC" id="2.7.6.3" evidence="3"/>
<feature type="domain" description="7,8-dihydro-6-hydroxymethylpterin-pyrophosphokinase" evidence="13">
    <location>
        <begin position="6"/>
        <end position="135"/>
    </location>
</feature>
<keyword evidence="7 14" id="KW-0418">Kinase</keyword>
<dbReference type="Gene3D" id="3.30.70.560">
    <property type="entry name" value="7,8-Dihydro-6-hydroxymethylpterin-pyrophosphokinase HPPK"/>
    <property type="match status" value="1"/>
</dbReference>
<evidence type="ECO:0000256" key="3">
    <source>
        <dbReference type="ARBA" id="ARBA00013253"/>
    </source>
</evidence>
<dbReference type="NCBIfam" id="TIGR01498">
    <property type="entry name" value="folK"/>
    <property type="match status" value="1"/>
</dbReference>
<protein>
    <recommendedName>
        <fullName evidence="4">2-amino-4-hydroxy-6-hydroxymethyldihydropteridine pyrophosphokinase</fullName>
        <ecNumber evidence="3">2.7.6.3</ecNumber>
    </recommendedName>
    <alternativeName>
        <fullName evidence="11">6-hydroxymethyl-7,8-dihydropterin pyrophosphokinase</fullName>
    </alternativeName>
    <alternativeName>
        <fullName evidence="12">7,8-dihydro-6-hydroxymethylpterin-pyrophosphokinase</fullName>
    </alternativeName>
</protein>
<dbReference type="Proteomes" id="UP000297031">
    <property type="component" value="Chromosome"/>
</dbReference>
<evidence type="ECO:0000256" key="5">
    <source>
        <dbReference type="ARBA" id="ARBA00022679"/>
    </source>
</evidence>
<gene>
    <name evidence="14" type="primary">folK</name>
    <name evidence="14" type="ORF">E7746_12160</name>
</gene>